<evidence type="ECO:0000313" key="1">
    <source>
        <dbReference type="EMBL" id="MCI60220.1"/>
    </source>
</evidence>
<comment type="caution">
    <text evidence="1">The sequence shown here is derived from an EMBL/GenBank/DDBJ whole genome shotgun (WGS) entry which is preliminary data.</text>
</comment>
<dbReference type="AlphaFoldDB" id="A0A392TJ33"/>
<reference evidence="1 2" key="1">
    <citation type="journal article" date="2018" name="Front. Plant Sci.">
        <title>Red Clover (Trifolium pratense) and Zigzag Clover (T. medium) - A Picture of Genomic Similarities and Differences.</title>
        <authorList>
            <person name="Dluhosova J."/>
            <person name="Istvanek J."/>
            <person name="Nedelnik J."/>
            <person name="Repkova J."/>
        </authorList>
    </citation>
    <scope>NUCLEOTIDE SEQUENCE [LARGE SCALE GENOMIC DNA]</scope>
    <source>
        <strain evidence="2">cv. 10/8</strain>
        <tissue evidence="1">Leaf</tissue>
    </source>
</reference>
<accession>A0A392TJ33</accession>
<keyword evidence="2" id="KW-1185">Reference proteome</keyword>
<feature type="non-terminal residue" evidence="1">
    <location>
        <position position="1"/>
    </location>
</feature>
<sequence length="56" mass="6570">GRSAQWLPAPESGWHGGPAAEIWVVWWSGRRNMSLRDECLKVWMNVLEVHEGRERR</sequence>
<organism evidence="1 2">
    <name type="scientific">Trifolium medium</name>
    <dbReference type="NCBI Taxonomy" id="97028"/>
    <lineage>
        <taxon>Eukaryota</taxon>
        <taxon>Viridiplantae</taxon>
        <taxon>Streptophyta</taxon>
        <taxon>Embryophyta</taxon>
        <taxon>Tracheophyta</taxon>
        <taxon>Spermatophyta</taxon>
        <taxon>Magnoliopsida</taxon>
        <taxon>eudicotyledons</taxon>
        <taxon>Gunneridae</taxon>
        <taxon>Pentapetalae</taxon>
        <taxon>rosids</taxon>
        <taxon>fabids</taxon>
        <taxon>Fabales</taxon>
        <taxon>Fabaceae</taxon>
        <taxon>Papilionoideae</taxon>
        <taxon>50 kb inversion clade</taxon>
        <taxon>NPAAA clade</taxon>
        <taxon>Hologalegina</taxon>
        <taxon>IRL clade</taxon>
        <taxon>Trifolieae</taxon>
        <taxon>Trifolium</taxon>
    </lineage>
</organism>
<evidence type="ECO:0000313" key="2">
    <source>
        <dbReference type="Proteomes" id="UP000265520"/>
    </source>
</evidence>
<proteinExistence type="predicted"/>
<dbReference type="EMBL" id="LXQA010577745">
    <property type="protein sequence ID" value="MCI60220.1"/>
    <property type="molecule type" value="Genomic_DNA"/>
</dbReference>
<protein>
    <submittedName>
        <fullName evidence="1">Uncharacterized protein</fullName>
    </submittedName>
</protein>
<name>A0A392TJ33_9FABA</name>
<dbReference type="Proteomes" id="UP000265520">
    <property type="component" value="Unassembled WGS sequence"/>
</dbReference>